<name>A0A1Y6GQH1_RAOOR</name>
<dbReference type="EMBL" id="CP145163">
    <property type="protein sequence ID" value="WWC10674.1"/>
    <property type="molecule type" value="Genomic_DNA"/>
</dbReference>
<evidence type="ECO:0000313" key="6">
    <source>
        <dbReference type="Proteomes" id="UP001350972"/>
    </source>
</evidence>
<evidence type="ECO:0000313" key="2">
    <source>
        <dbReference type="EMBL" id="PIK90289.1"/>
    </source>
</evidence>
<evidence type="ECO:0000313" key="4">
    <source>
        <dbReference type="EMBL" id="WWC10674.1"/>
    </source>
</evidence>
<reference evidence="3" key="2">
    <citation type="submission" date="2022-09" db="EMBL/GenBank/DDBJ databases">
        <title>Multidrug resistance Raoultella ornithinolytica Strain MQB_Silv_108.</title>
        <authorList>
            <person name="Quintela-Baluja M."/>
        </authorList>
    </citation>
    <scope>NUCLEOTIDE SEQUENCE</scope>
    <source>
        <strain evidence="3">MQB_Silv_108</strain>
    </source>
</reference>
<dbReference type="EMBL" id="NKYI01000011">
    <property type="protein sequence ID" value="PIK90289.1"/>
    <property type="molecule type" value="Genomic_DNA"/>
</dbReference>
<sequence length="137" mass="14909">MKNLKLIVGSLICAGCLFAPLSVMAGYKINTIPVHFDKGTSGTTIKNALSGADVKDYTLVAKAGQLMHVTMKSKWPHPYFNVINPANETIFNGSMTEGAFEQRLETNGKYTVRVYQMGGARDEGKTSAYELALKVTD</sequence>
<dbReference type="Proteomes" id="UP001064206">
    <property type="component" value="Chromosome"/>
</dbReference>
<evidence type="ECO:0000256" key="1">
    <source>
        <dbReference type="SAM" id="SignalP"/>
    </source>
</evidence>
<dbReference type="Proteomes" id="UP000229713">
    <property type="component" value="Unassembled WGS sequence"/>
</dbReference>
<accession>A0A1Y6GQH1</accession>
<feature type="chain" id="PRO_5015073233" evidence="1">
    <location>
        <begin position="26"/>
        <end position="137"/>
    </location>
</feature>
<dbReference type="RefSeq" id="WP_004858972.1">
    <property type="nucleotide sequence ID" value="NZ_ABDFAB020000003.1"/>
</dbReference>
<proteinExistence type="predicted"/>
<reference evidence="2 5" key="1">
    <citation type="submission" date="2017-07" db="EMBL/GenBank/DDBJ databases">
        <title>Raoultella ornithinolytica strain HH3 draft genome.</title>
        <authorList>
            <person name="Duceppe M.-O."/>
            <person name="Huang H."/>
            <person name="Phipps-Todd B."/>
        </authorList>
    </citation>
    <scope>NUCLEOTIDE SEQUENCE [LARGE SCALE GENOMIC DNA]</scope>
    <source>
        <strain evidence="2 5">HH3</strain>
    </source>
</reference>
<evidence type="ECO:0000313" key="5">
    <source>
        <dbReference type="Proteomes" id="UP000229713"/>
    </source>
</evidence>
<dbReference type="Proteomes" id="UP001350972">
    <property type="component" value="Chromosome"/>
</dbReference>
<dbReference type="AlphaFoldDB" id="A0A1Y6GQH1"/>
<feature type="signal peptide" evidence="1">
    <location>
        <begin position="1"/>
        <end position="25"/>
    </location>
</feature>
<dbReference type="EMBL" id="CP104450">
    <property type="protein sequence ID" value="UXE37040.1"/>
    <property type="molecule type" value="Genomic_DNA"/>
</dbReference>
<dbReference type="Gene3D" id="2.60.120.380">
    <property type="match status" value="1"/>
</dbReference>
<evidence type="ECO:0000313" key="3">
    <source>
        <dbReference type="EMBL" id="UXE37040.1"/>
    </source>
</evidence>
<organism evidence="2 5">
    <name type="scientific">Raoultella ornithinolytica</name>
    <name type="common">Klebsiella ornithinolytica</name>
    <dbReference type="NCBI Taxonomy" id="54291"/>
    <lineage>
        <taxon>Bacteria</taxon>
        <taxon>Pseudomonadati</taxon>
        <taxon>Pseudomonadota</taxon>
        <taxon>Gammaproteobacteria</taxon>
        <taxon>Enterobacterales</taxon>
        <taxon>Enterobacteriaceae</taxon>
        <taxon>Klebsiella/Raoultella group</taxon>
        <taxon>Raoultella</taxon>
    </lineage>
</organism>
<protein>
    <submittedName>
        <fullName evidence="2">DNA breaking-rejoining protein</fullName>
    </submittedName>
</protein>
<dbReference type="eggNOG" id="ENOG5032YRB">
    <property type="taxonomic scope" value="Bacteria"/>
</dbReference>
<keyword evidence="6" id="KW-1185">Reference proteome</keyword>
<reference evidence="4 6" key="3">
    <citation type="submission" date="2024-02" db="EMBL/GenBank/DDBJ databases">
        <title>Tn5403 promotes plasmid rearrangements and degradation of the Klebsiella pneumoniae carbapenemase (KPC) transposon Tn4401.</title>
        <authorList>
            <person name="Sheppard A.E."/>
            <person name="Barry K.E."/>
            <person name="Parikh H.I."/>
            <person name="Vegesana K."/>
            <person name="Sebra R."/>
            <person name="George S."/>
            <person name="Sanderson N.D."/>
            <person name="Stoesser N."/>
            <person name="Eyre D.W."/>
            <person name="Crook D.W."/>
            <person name="Walker A.S."/>
            <person name="Mathers A.J."/>
        </authorList>
    </citation>
    <scope>NUCLEOTIDE SEQUENCE [LARGE SCALE GENOMIC DNA]</scope>
    <source>
        <strain evidence="4 6">CAV1921</strain>
    </source>
</reference>
<keyword evidence="1" id="KW-0732">Signal</keyword>
<dbReference type="GeneID" id="93755495"/>
<dbReference type="STRING" id="54291.TE10_08385"/>
<gene>
    <name evidence="2" type="ORF">CFY86_05865</name>
    <name evidence="4" type="ORF">LM286_20400</name>
    <name evidence="3" type="ORF">N2J37_21295</name>
</gene>
<dbReference type="PaxDb" id="1286170-RORB6_12605"/>